<dbReference type="GO" id="GO:0032259">
    <property type="term" value="P:methylation"/>
    <property type="evidence" value="ECO:0007669"/>
    <property type="project" value="UniProtKB-KW"/>
</dbReference>
<evidence type="ECO:0000313" key="6">
    <source>
        <dbReference type="Proteomes" id="UP000290942"/>
    </source>
</evidence>
<evidence type="ECO:0000256" key="2">
    <source>
        <dbReference type="ARBA" id="ARBA00022603"/>
    </source>
</evidence>
<dbReference type="InterPro" id="IPR029028">
    <property type="entry name" value="Alpha/beta_knot_MTases"/>
</dbReference>
<dbReference type="EC" id="2.1.1.-" evidence="5"/>
<dbReference type="InterPro" id="IPR013123">
    <property type="entry name" value="SpoU_subst-bd"/>
</dbReference>
<keyword evidence="3 5" id="KW-0808">Transferase</keyword>
<dbReference type="PANTHER" id="PTHR43191">
    <property type="entry name" value="RRNA METHYLTRANSFERASE 3"/>
    <property type="match status" value="1"/>
</dbReference>
<dbReference type="InterPro" id="IPR029026">
    <property type="entry name" value="tRNA_m1G_MTases_N"/>
</dbReference>
<dbReference type="GO" id="GO:0005737">
    <property type="term" value="C:cytoplasm"/>
    <property type="evidence" value="ECO:0007669"/>
    <property type="project" value="UniProtKB-ARBA"/>
</dbReference>
<protein>
    <submittedName>
        <fullName evidence="5">tRNA/rRNA methylase</fullName>
        <ecNumber evidence="5">2.1.1.-</ecNumber>
        <ecNumber evidence="5">2.1.1.34</ecNumber>
    </submittedName>
</protein>
<dbReference type="Pfam" id="PF22435">
    <property type="entry name" value="MRM3-like_sub_bind"/>
    <property type="match status" value="1"/>
</dbReference>
<feature type="domain" description="RNA 2-O ribose methyltransferase substrate binding" evidence="4">
    <location>
        <begin position="30"/>
        <end position="92"/>
    </location>
</feature>
<organism evidence="5 6">
    <name type="scientific">Mycoplasmopsis bovigenitalium</name>
    <dbReference type="NCBI Taxonomy" id="2112"/>
    <lineage>
        <taxon>Bacteria</taxon>
        <taxon>Bacillati</taxon>
        <taxon>Mycoplasmatota</taxon>
        <taxon>Mycoplasmoidales</taxon>
        <taxon>Metamycoplasmataceae</taxon>
        <taxon>Mycoplasmopsis</taxon>
    </lineage>
</organism>
<accession>A0A449A876</accession>
<dbReference type="InterPro" id="IPR001537">
    <property type="entry name" value="SpoU_MeTrfase"/>
</dbReference>
<dbReference type="EMBL" id="LR214970">
    <property type="protein sequence ID" value="VEU60459.1"/>
    <property type="molecule type" value="Genomic_DNA"/>
</dbReference>
<comment type="similarity">
    <text evidence="1">Belongs to the class IV-like SAM-binding methyltransferase superfamily. RNA methyltransferase TrmH family.</text>
</comment>
<dbReference type="EC" id="2.1.1.34" evidence="5"/>
<evidence type="ECO:0000313" key="5">
    <source>
        <dbReference type="EMBL" id="VEU60459.1"/>
    </source>
</evidence>
<dbReference type="Proteomes" id="UP000290942">
    <property type="component" value="Chromosome"/>
</dbReference>
<reference evidence="5 6" key="1">
    <citation type="submission" date="2019-01" db="EMBL/GenBank/DDBJ databases">
        <authorList>
            <consortium name="Pathogen Informatics"/>
        </authorList>
    </citation>
    <scope>NUCLEOTIDE SEQUENCE [LARGE SCALE GENOMIC DNA]</scope>
    <source>
        <strain evidence="5 6">NCTC10122</strain>
    </source>
</reference>
<dbReference type="Gene3D" id="3.30.1330.30">
    <property type="match status" value="1"/>
</dbReference>
<name>A0A449A876_9BACT</name>
<dbReference type="PANTHER" id="PTHR43191:SF2">
    <property type="entry name" value="RRNA METHYLTRANSFERASE 3, MITOCHONDRIAL"/>
    <property type="match status" value="1"/>
</dbReference>
<evidence type="ECO:0000256" key="1">
    <source>
        <dbReference type="ARBA" id="ARBA00007228"/>
    </source>
</evidence>
<dbReference type="Gene3D" id="3.40.1280.10">
    <property type="match status" value="1"/>
</dbReference>
<dbReference type="RefSeq" id="WP_129687414.1">
    <property type="nucleotide sequence ID" value="NZ_LR214970.1"/>
</dbReference>
<dbReference type="GO" id="GO:0003723">
    <property type="term" value="F:RNA binding"/>
    <property type="evidence" value="ECO:0007669"/>
    <property type="project" value="InterPro"/>
</dbReference>
<dbReference type="AlphaFoldDB" id="A0A449A876"/>
<dbReference type="InterPro" id="IPR053888">
    <property type="entry name" value="MRM3-like_sub_bind"/>
</dbReference>
<gene>
    <name evidence="5" type="primary">spoU1_2</name>
    <name evidence="5" type="ORF">NCTC10122_00047</name>
</gene>
<evidence type="ECO:0000256" key="3">
    <source>
        <dbReference type="ARBA" id="ARBA00022679"/>
    </source>
</evidence>
<sequence length="240" mass="27030">MNKKTISSVNNETIKQVKKIINKGDENLFVIEGKNIINEAIKNNIKIIQIFELNNSNCYQNSIKITDNVLKSITTTTHPEGFVALCQKPQINKESKNIVFCDNVQDPGNIGTIIRTAVAFGYDTIYTNVNVYNPKIIRSTQGAIFKIKIVKINESESFIKELVKNYPIYITSLDADSKDFNTINYPEKKVIVIGNEGHGVDKNLYKYATSKIHIPIDFESLNVSVATGIILNKARGKNEW</sequence>
<dbReference type="InterPro" id="IPR051259">
    <property type="entry name" value="rRNA_Methyltransferase"/>
</dbReference>
<proteinExistence type="inferred from homology"/>
<dbReference type="GO" id="GO:0006396">
    <property type="term" value="P:RNA processing"/>
    <property type="evidence" value="ECO:0007669"/>
    <property type="project" value="InterPro"/>
</dbReference>
<dbReference type="SUPFAM" id="SSF75217">
    <property type="entry name" value="alpha/beta knot"/>
    <property type="match status" value="1"/>
</dbReference>
<dbReference type="SMART" id="SM00967">
    <property type="entry name" value="SpoU_sub_bind"/>
    <property type="match status" value="1"/>
</dbReference>
<evidence type="ECO:0000259" key="4">
    <source>
        <dbReference type="SMART" id="SM00967"/>
    </source>
</evidence>
<dbReference type="Pfam" id="PF00588">
    <property type="entry name" value="SpoU_methylase"/>
    <property type="match status" value="1"/>
</dbReference>
<dbReference type="InterPro" id="IPR029064">
    <property type="entry name" value="Ribosomal_eL30-like_sf"/>
</dbReference>
<dbReference type="GO" id="GO:0141100">
    <property type="term" value="F:tRNA (guanine(18)-2'-O)-methyltransferase activity"/>
    <property type="evidence" value="ECO:0007669"/>
    <property type="project" value="UniProtKB-EC"/>
</dbReference>
<dbReference type="CDD" id="cd18095">
    <property type="entry name" value="SpoU-like_rRNA-MTase"/>
    <property type="match status" value="1"/>
</dbReference>
<keyword evidence="2 5" id="KW-0489">Methyltransferase</keyword>
<dbReference type="SUPFAM" id="SSF55315">
    <property type="entry name" value="L30e-like"/>
    <property type="match status" value="1"/>
</dbReference>